<gene>
    <name evidence="8" type="ORF">PUN28_008169</name>
</gene>
<dbReference type="InterPro" id="IPR028158">
    <property type="entry name" value="RPA_interact_N_dom"/>
</dbReference>
<dbReference type="InterPro" id="IPR028156">
    <property type="entry name" value="RIP"/>
</dbReference>
<evidence type="ECO:0000256" key="3">
    <source>
        <dbReference type="ARBA" id="ARBA00022771"/>
    </source>
</evidence>
<keyword evidence="9" id="KW-1185">Reference proteome</keyword>
<dbReference type="PANTHER" id="PTHR31742:SF1">
    <property type="entry name" value="RPA-INTERACTING PROTEIN"/>
    <property type="match status" value="1"/>
</dbReference>
<keyword evidence="2" id="KW-0479">Metal-binding</keyword>
<dbReference type="Pfam" id="PF14768">
    <property type="entry name" value="RPA_interact_C"/>
    <property type="match status" value="1"/>
</dbReference>
<evidence type="ECO:0000313" key="8">
    <source>
        <dbReference type="EMBL" id="KAL0120330.1"/>
    </source>
</evidence>
<keyword evidence="4" id="KW-0862">Zinc</keyword>
<evidence type="ECO:0000256" key="5">
    <source>
        <dbReference type="ARBA" id="ARBA00023242"/>
    </source>
</evidence>
<evidence type="ECO:0000256" key="1">
    <source>
        <dbReference type="ARBA" id="ARBA00004123"/>
    </source>
</evidence>
<evidence type="ECO:0000256" key="4">
    <source>
        <dbReference type="ARBA" id="ARBA00022833"/>
    </source>
</evidence>
<organism evidence="8 9">
    <name type="scientific">Cardiocondyla obscurior</name>
    <dbReference type="NCBI Taxonomy" id="286306"/>
    <lineage>
        <taxon>Eukaryota</taxon>
        <taxon>Metazoa</taxon>
        <taxon>Ecdysozoa</taxon>
        <taxon>Arthropoda</taxon>
        <taxon>Hexapoda</taxon>
        <taxon>Insecta</taxon>
        <taxon>Pterygota</taxon>
        <taxon>Neoptera</taxon>
        <taxon>Endopterygota</taxon>
        <taxon>Hymenoptera</taxon>
        <taxon>Apocrita</taxon>
        <taxon>Aculeata</taxon>
        <taxon>Formicoidea</taxon>
        <taxon>Formicidae</taxon>
        <taxon>Myrmicinae</taxon>
        <taxon>Cardiocondyla</taxon>
    </lineage>
</organism>
<dbReference type="AlphaFoldDB" id="A0AAW2G1R6"/>
<reference evidence="8 9" key="1">
    <citation type="submission" date="2023-03" db="EMBL/GenBank/DDBJ databases">
        <title>High recombination rates correlate with genetic variation in Cardiocondyla obscurior ants.</title>
        <authorList>
            <person name="Errbii M."/>
        </authorList>
    </citation>
    <scope>NUCLEOTIDE SEQUENCE [LARGE SCALE GENOMIC DNA]</scope>
    <source>
        <strain evidence="8">Alpha-2009</strain>
        <tissue evidence="8">Whole body</tissue>
    </source>
</reference>
<comment type="caution">
    <text evidence="8">The sequence shown here is derived from an EMBL/GenBank/DDBJ whole genome shotgun (WGS) entry which is preliminary data.</text>
</comment>
<comment type="subcellular location">
    <subcellularLocation>
        <location evidence="1">Nucleus</location>
    </subcellularLocation>
</comment>
<evidence type="ECO:0000259" key="6">
    <source>
        <dbReference type="Pfam" id="PF14766"/>
    </source>
</evidence>
<proteinExistence type="predicted"/>
<evidence type="ECO:0000259" key="7">
    <source>
        <dbReference type="Pfam" id="PF14768"/>
    </source>
</evidence>
<accession>A0AAW2G1R6</accession>
<dbReference type="PANTHER" id="PTHR31742">
    <property type="entry name" value="RPA-INTERACTING PROTEIN RPAIN"/>
    <property type="match status" value="1"/>
</dbReference>
<evidence type="ECO:0000256" key="2">
    <source>
        <dbReference type="ARBA" id="ARBA00022723"/>
    </source>
</evidence>
<feature type="domain" description="RPA-interacting protein N-terminal" evidence="6">
    <location>
        <begin position="12"/>
        <end position="46"/>
    </location>
</feature>
<dbReference type="EMBL" id="JADYXP020000007">
    <property type="protein sequence ID" value="KAL0120330.1"/>
    <property type="molecule type" value="Genomic_DNA"/>
</dbReference>
<dbReference type="GO" id="GO:0005634">
    <property type="term" value="C:nucleus"/>
    <property type="evidence" value="ECO:0007669"/>
    <property type="project" value="UniProtKB-SubCell"/>
</dbReference>
<protein>
    <recommendedName>
        <fullName evidence="10">RPA-interacting protein</fullName>
    </recommendedName>
</protein>
<feature type="domain" description="RPA-interacting protein C-terminal" evidence="7">
    <location>
        <begin position="135"/>
        <end position="211"/>
    </location>
</feature>
<dbReference type="InterPro" id="IPR028159">
    <property type="entry name" value="RPA_interact_C_dom"/>
</dbReference>
<keyword evidence="5" id="KW-0539">Nucleus</keyword>
<name>A0AAW2G1R6_9HYME</name>
<dbReference type="GO" id="GO:0006606">
    <property type="term" value="P:protein import into nucleus"/>
    <property type="evidence" value="ECO:0007669"/>
    <property type="project" value="TreeGrafter"/>
</dbReference>
<dbReference type="GO" id="GO:0008270">
    <property type="term" value="F:zinc ion binding"/>
    <property type="evidence" value="ECO:0007669"/>
    <property type="project" value="UniProtKB-KW"/>
</dbReference>
<evidence type="ECO:0000313" key="9">
    <source>
        <dbReference type="Proteomes" id="UP001430953"/>
    </source>
</evidence>
<sequence>MTSKLKTKDCANKIRFGSPKLQEVLRERCRQKMREKRNQLFNRFRFDLESHSASVQNTLTEIVRQEFQNLSAVSSDNYITVHKIDEPFTQEEAINMENEIVYEEEQWIIQEYEKILQDEVEYFAMYADNESREVFCPICQKAILTEENKCVNCPVCRLKLIGHTMQEVRYLINQSVNTHAFNCVQMPVFMVIPDNCNLNLYLVCHDCSTLALIC</sequence>
<evidence type="ECO:0008006" key="10">
    <source>
        <dbReference type="Google" id="ProtNLM"/>
    </source>
</evidence>
<keyword evidence="3" id="KW-0863">Zinc-finger</keyword>
<dbReference type="Proteomes" id="UP001430953">
    <property type="component" value="Unassembled WGS sequence"/>
</dbReference>
<dbReference type="Pfam" id="PF14766">
    <property type="entry name" value="RPA_interact_N"/>
    <property type="match status" value="1"/>
</dbReference>